<dbReference type="InterPro" id="IPR001258">
    <property type="entry name" value="NHL_repeat"/>
</dbReference>
<organism evidence="2">
    <name type="scientific">marine metagenome</name>
    <dbReference type="NCBI Taxonomy" id="408172"/>
    <lineage>
        <taxon>unclassified sequences</taxon>
        <taxon>metagenomes</taxon>
        <taxon>ecological metagenomes</taxon>
    </lineage>
</organism>
<proteinExistence type="predicted"/>
<protein>
    <recommendedName>
        <fullName evidence="3">SMP-30/Gluconolactonase/LRE-like region domain-containing protein</fullName>
    </recommendedName>
</protein>
<dbReference type="Gene3D" id="2.120.10.30">
    <property type="entry name" value="TolB, C-terminal domain"/>
    <property type="match status" value="2"/>
</dbReference>
<dbReference type="InterPro" id="IPR050952">
    <property type="entry name" value="TRIM-NHL_E3_ligases"/>
</dbReference>
<dbReference type="InterPro" id="IPR011042">
    <property type="entry name" value="6-blade_b-propeller_TolB-like"/>
</dbReference>
<dbReference type="PANTHER" id="PTHR24104">
    <property type="entry name" value="E3 UBIQUITIN-PROTEIN LIGASE NHLRC1-RELATED"/>
    <property type="match status" value="1"/>
</dbReference>
<sequence length="341" mass="37788">MTTGIKPSTTRLKYNRTIGVAAMQGRGFYYPWSGAVAENGKIFVMGRGSDSDPRGVRVTVMNIEEEYFGTFGSFGQGEGQAIWNASLAIDSKQRLFSSDDYLNRILVRTLDGELLNTWGESGTEEGQLNGPNGITFNSKDELIVSDHLNGRIQKFTGDGKHLATFGEPGSGDGQLNLPWEVCTDDEDNVYVADWGNDRIVKFSSDGRFQANFGSSGRGDGELNAPSSVCVDSDGYIYIADWGNQRIQIFNSSGDFVQLNRGQATISKWAQDFLDTNVEEGEARANANLEPEVEFNTDDLHEESAHIEKYFWGPTSLAMDKGDHLFVVDSNRHRLQVFDIQR</sequence>
<dbReference type="EMBL" id="UINC01017336">
    <property type="protein sequence ID" value="SVA71729.1"/>
    <property type="molecule type" value="Genomic_DNA"/>
</dbReference>
<name>A0A381Y3S3_9ZZZZ</name>
<reference evidence="2" key="1">
    <citation type="submission" date="2018-05" db="EMBL/GenBank/DDBJ databases">
        <authorList>
            <person name="Lanie J.A."/>
            <person name="Ng W.-L."/>
            <person name="Kazmierczak K.M."/>
            <person name="Andrzejewski T.M."/>
            <person name="Davidsen T.M."/>
            <person name="Wayne K.J."/>
            <person name="Tettelin H."/>
            <person name="Glass J.I."/>
            <person name="Rusch D."/>
            <person name="Podicherti R."/>
            <person name="Tsui H.-C.T."/>
            <person name="Winkler M.E."/>
        </authorList>
    </citation>
    <scope>NUCLEOTIDE SEQUENCE</scope>
</reference>
<evidence type="ECO:0000313" key="2">
    <source>
        <dbReference type="EMBL" id="SVA71729.1"/>
    </source>
</evidence>
<dbReference type="PANTHER" id="PTHR24104:SF25">
    <property type="entry name" value="PROTEIN LIN-41"/>
    <property type="match status" value="1"/>
</dbReference>
<dbReference type="GO" id="GO:0008270">
    <property type="term" value="F:zinc ion binding"/>
    <property type="evidence" value="ECO:0007669"/>
    <property type="project" value="UniProtKB-KW"/>
</dbReference>
<dbReference type="PROSITE" id="PS51125">
    <property type="entry name" value="NHL"/>
    <property type="match status" value="3"/>
</dbReference>
<evidence type="ECO:0000256" key="1">
    <source>
        <dbReference type="ARBA" id="ARBA00022737"/>
    </source>
</evidence>
<evidence type="ECO:0008006" key="3">
    <source>
        <dbReference type="Google" id="ProtNLM"/>
    </source>
</evidence>
<gene>
    <name evidence="2" type="ORF">METZ01_LOCUS124583</name>
</gene>
<dbReference type="Pfam" id="PF01436">
    <property type="entry name" value="NHL"/>
    <property type="match status" value="4"/>
</dbReference>
<accession>A0A381Y3S3</accession>
<dbReference type="CDD" id="cd05819">
    <property type="entry name" value="NHL"/>
    <property type="match status" value="1"/>
</dbReference>
<dbReference type="SUPFAM" id="SSF63829">
    <property type="entry name" value="Calcium-dependent phosphotriesterase"/>
    <property type="match status" value="1"/>
</dbReference>
<keyword evidence="1" id="KW-0677">Repeat</keyword>
<dbReference type="AlphaFoldDB" id="A0A381Y3S3"/>